<dbReference type="Proteomes" id="UP001500936">
    <property type="component" value="Unassembled WGS sequence"/>
</dbReference>
<feature type="transmembrane region" description="Helical" evidence="1">
    <location>
        <begin position="76"/>
        <end position="101"/>
    </location>
</feature>
<evidence type="ECO:0000313" key="3">
    <source>
        <dbReference type="Proteomes" id="UP001500936"/>
    </source>
</evidence>
<evidence type="ECO:0000313" key="2">
    <source>
        <dbReference type="EMBL" id="GAA4402908.1"/>
    </source>
</evidence>
<reference evidence="3" key="1">
    <citation type="journal article" date="2019" name="Int. J. Syst. Evol. Microbiol.">
        <title>The Global Catalogue of Microorganisms (GCM) 10K type strain sequencing project: providing services to taxonomists for standard genome sequencing and annotation.</title>
        <authorList>
            <consortium name="The Broad Institute Genomics Platform"/>
            <consortium name="The Broad Institute Genome Sequencing Center for Infectious Disease"/>
            <person name="Wu L."/>
            <person name="Ma J."/>
        </authorList>
    </citation>
    <scope>NUCLEOTIDE SEQUENCE [LARGE SCALE GENOMIC DNA]</scope>
    <source>
        <strain evidence="3">JCM 17925</strain>
    </source>
</reference>
<feature type="transmembrane region" description="Helical" evidence="1">
    <location>
        <begin position="12"/>
        <end position="35"/>
    </location>
</feature>
<feature type="transmembrane region" description="Helical" evidence="1">
    <location>
        <begin position="47"/>
        <end position="64"/>
    </location>
</feature>
<dbReference type="Pfam" id="PF13858">
    <property type="entry name" value="DUF4199"/>
    <property type="match status" value="1"/>
</dbReference>
<organism evidence="2 3">
    <name type="scientific">Nibrella viscosa</name>
    <dbReference type="NCBI Taxonomy" id="1084524"/>
    <lineage>
        <taxon>Bacteria</taxon>
        <taxon>Pseudomonadati</taxon>
        <taxon>Bacteroidota</taxon>
        <taxon>Cytophagia</taxon>
        <taxon>Cytophagales</taxon>
        <taxon>Spirosomataceae</taxon>
        <taxon>Nibrella</taxon>
    </lineage>
</organism>
<sequence>MNRVIGYFNTPLLKVPLLAGLLTGILAFLYFLALYAVGIPPLGNHKSLDFGIHLILMVAAVWYYRKYVGNGYLHLWEALGICYILNTIAAMVTGWLIYFFVTQIDPAVFQEYVANSRQLLLRGQTDISERLGADQFQNLLQEVNNVQPADLIIDELWKKTALAVLPVLIISLLFRKQDYNVLQ</sequence>
<dbReference type="RefSeq" id="WP_345266260.1">
    <property type="nucleotide sequence ID" value="NZ_BAABHB010000003.1"/>
</dbReference>
<keyword evidence="3" id="KW-1185">Reference proteome</keyword>
<evidence type="ECO:0008006" key="4">
    <source>
        <dbReference type="Google" id="ProtNLM"/>
    </source>
</evidence>
<keyword evidence="1" id="KW-0472">Membrane</keyword>
<name>A0ABP8K9R1_9BACT</name>
<keyword evidence="1" id="KW-1133">Transmembrane helix</keyword>
<proteinExistence type="predicted"/>
<dbReference type="InterPro" id="IPR025250">
    <property type="entry name" value="DUF4199"/>
</dbReference>
<dbReference type="EMBL" id="BAABHB010000003">
    <property type="protein sequence ID" value="GAA4402908.1"/>
    <property type="molecule type" value="Genomic_DNA"/>
</dbReference>
<protein>
    <recommendedName>
        <fullName evidence="4">DUF4199 domain-containing protein</fullName>
    </recommendedName>
</protein>
<evidence type="ECO:0000256" key="1">
    <source>
        <dbReference type="SAM" id="Phobius"/>
    </source>
</evidence>
<keyword evidence="1" id="KW-0812">Transmembrane</keyword>
<gene>
    <name evidence="2" type="ORF">GCM10023187_18490</name>
</gene>
<accession>A0ABP8K9R1</accession>
<comment type="caution">
    <text evidence="2">The sequence shown here is derived from an EMBL/GenBank/DDBJ whole genome shotgun (WGS) entry which is preliminary data.</text>
</comment>